<dbReference type="InterPro" id="IPR037460">
    <property type="entry name" value="SEST-like"/>
</dbReference>
<evidence type="ECO:0000259" key="5">
    <source>
        <dbReference type="Pfam" id="PF01471"/>
    </source>
</evidence>
<sequence>MALTRTGRALAVGALALLIPLTTANAAAGHAAFPPDDETRSYFGCPLLLEGQRHPCVVRLQNDLNAIEESYALPGTDVFGPATRIAVLDFQGRHRLPADGNVGGRTADLLDTQARQARSASEPQPAPHPPGRYAALGDSFASGEGTGDYVDGTDTPDNRCHRSGHAYGTAVGRKLGMETDVIACSGARTVDHWLPQNGRLGQTDQRSAVGPDTTLVTVTLGGNDIGFAPLAVNCAGGKLARESWSANCVDEIEGSVRRAPEVREALIPLLRDVHERAPRARVLVTGYPRLFPDAPGDQCPTGVPFISWQIKEMTRLNALATALNAQIRSAAAEAGPWASYVDLENALAGHDACSSDPWVHLVRDVLDERRQESYHPTVAAQGEFAQRVLRCYRDPSSCDPSR</sequence>
<name>A0A2U1EVK9_9PSEU</name>
<dbReference type="InterPro" id="IPR013830">
    <property type="entry name" value="SGNH_hydro"/>
</dbReference>
<evidence type="ECO:0000256" key="3">
    <source>
        <dbReference type="SAM" id="MobiDB-lite"/>
    </source>
</evidence>
<gene>
    <name evidence="7" type="ORF">C8D89_11981</name>
</gene>
<proteinExistence type="predicted"/>
<dbReference type="Pfam" id="PF01471">
    <property type="entry name" value="PG_binding_1"/>
    <property type="match status" value="1"/>
</dbReference>
<evidence type="ECO:0000313" key="8">
    <source>
        <dbReference type="Proteomes" id="UP000245639"/>
    </source>
</evidence>
<feature type="signal peptide" evidence="4">
    <location>
        <begin position="1"/>
        <end position="26"/>
    </location>
</feature>
<dbReference type="EMBL" id="QEKW01000019">
    <property type="protein sequence ID" value="PVZ03972.1"/>
    <property type="molecule type" value="Genomic_DNA"/>
</dbReference>
<dbReference type="PANTHER" id="PTHR37981">
    <property type="entry name" value="LIPASE 2"/>
    <property type="match status" value="1"/>
</dbReference>
<dbReference type="PANTHER" id="PTHR37981:SF1">
    <property type="entry name" value="SGNH HYDROLASE-TYPE ESTERASE DOMAIN-CONTAINING PROTEIN"/>
    <property type="match status" value="1"/>
</dbReference>
<feature type="domain" description="Peptidoglycan binding-like" evidence="5">
    <location>
        <begin position="55"/>
        <end position="110"/>
    </location>
</feature>
<feature type="active site" description="Nucleophile" evidence="1">
    <location>
        <position position="139"/>
    </location>
</feature>
<evidence type="ECO:0000256" key="1">
    <source>
        <dbReference type="PIRSR" id="PIRSR637460-1"/>
    </source>
</evidence>
<evidence type="ECO:0000313" key="7">
    <source>
        <dbReference type="EMBL" id="PVZ03972.1"/>
    </source>
</evidence>
<dbReference type="OrthoDB" id="5503950at2"/>
<keyword evidence="8" id="KW-1185">Reference proteome</keyword>
<keyword evidence="2" id="KW-1015">Disulfide bond</keyword>
<dbReference type="Pfam" id="PF13472">
    <property type="entry name" value="Lipase_GDSL_2"/>
    <property type="match status" value="1"/>
</dbReference>
<dbReference type="InterPro" id="IPR002477">
    <property type="entry name" value="Peptidoglycan-bd-like"/>
</dbReference>
<dbReference type="RefSeq" id="WP_133252056.1">
    <property type="nucleotide sequence ID" value="NZ_QEKW01000019.1"/>
</dbReference>
<feature type="region of interest" description="Disordered" evidence="3">
    <location>
        <begin position="114"/>
        <end position="139"/>
    </location>
</feature>
<dbReference type="InterPro" id="IPR036366">
    <property type="entry name" value="PGBDSf"/>
</dbReference>
<dbReference type="Gene3D" id="1.10.101.10">
    <property type="entry name" value="PGBD-like superfamily/PGBD"/>
    <property type="match status" value="1"/>
</dbReference>
<feature type="chain" id="PRO_5015582528" evidence="4">
    <location>
        <begin position="27"/>
        <end position="402"/>
    </location>
</feature>
<dbReference type="SUPFAM" id="SSF47090">
    <property type="entry name" value="PGBD-like"/>
    <property type="match status" value="1"/>
</dbReference>
<dbReference type="GO" id="GO:0004806">
    <property type="term" value="F:triacylglycerol lipase activity"/>
    <property type="evidence" value="ECO:0007669"/>
    <property type="project" value="TreeGrafter"/>
</dbReference>
<feature type="disulfide bond" evidence="2">
    <location>
        <begin position="299"/>
        <end position="353"/>
    </location>
</feature>
<dbReference type="InterPro" id="IPR036365">
    <property type="entry name" value="PGBD-like_sf"/>
</dbReference>
<dbReference type="AlphaFoldDB" id="A0A2U1EVK9"/>
<feature type="active site" evidence="1">
    <location>
        <position position="375"/>
    </location>
</feature>
<dbReference type="CDD" id="cd01823">
    <property type="entry name" value="SEST_like"/>
    <property type="match status" value="1"/>
</dbReference>
<dbReference type="Proteomes" id="UP000245639">
    <property type="component" value="Unassembled WGS sequence"/>
</dbReference>
<dbReference type="Gene3D" id="3.40.50.1110">
    <property type="entry name" value="SGNH hydrolase"/>
    <property type="match status" value="1"/>
</dbReference>
<keyword evidence="4" id="KW-0732">Signal</keyword>
<evidence type="ECO:0000259" key="6">
    <source>
        <dbReference type="Pfam" id="PF13472"/>
    </source>
</evidence>
<feature type="disulfide bond" evidence="2">
    <location>
        <begin position="234"/>
        <end position="248"/>
    </location>
</feature>
<dbReference type="SUPFAM" id="SSF52266">
    <property type="entry name" value="SGNH hydrolase"/>
    <property type="match status" value="1"/>
</dbReference>
<organism evidence="7 8">
    <name type="scientific">Actinomycetospora cinnamomea</name>
    <dbReference type="NCBI Taxonomy" id="663609"/>
    <lineage>
        <taxon>Bacteria</taxon>
        <taxon>Bacillati</taxon>
        <taxon>Actinomycetota</taxon>
        <taxon>Actinomycetes</taxon>
        <taxon>Pseudonocardiales</taxon>
        <taxon>Pseudonocardiaceae</taxon>
        <taxon>Actinomycetospora</taxon>
    </lineage>
</organism>
<evidence type="ECO:0000256" key="4">
    <source>
        <dbReference type="SAM" id="SignalP"/>
    </source>
</evidence>
<feature type="disulfide bond" evidence="2">
    <location>
        <begin position="160"/>
        <end position="184"/>
    </location>
</feature>
<dbReference type="GO" id="GO:0019433">
    <property type="term" value="P:triglyceride catabolic process"/>
    <property type="evidence" value="ECO:0007669"/>
    <property type="project" value="TreeGrafter"/>
</dbReference>
<evidence type="ECO:0000256" key="2">
    <source>
        <dbReference type="PIRSR" id="PIRSR637460-2"/>
    </source>
</evidence>
<dbReference type="InterPro" id="IPR036514">
    <property type="entry name" value="SGNH_hydro_sf"/>
</dbReference>
<feature type="domain" description="SGNH hydrolase-type esterase" evidence="6">
    <location>
        <begin position="135"/>
        <end position="379"/>
    </location>
</feature>
<comment type="caution">
    <text evidence="7">The sequence shown here is derived from an EMBL/GenBank/DDBJ whole genome shotgun (WGS) entry which is preliminary data.</text>
</comment>
<accession>A0A2U1EVK9</accession>
<reference evidence="7 8" key="1">
    <citation type="submission" date="2018-04" db="EMBL/GenBank/DDBJ databases">
        <title>Genomic Encyclopedia of Type Strains, Phase IV (KMG-IV): sequencing the most valuable type-strain genomes for metagenomic binning, comparative biology and taxonomic classification.</title>
        <authorList>
            <person name="Goeker M."/>
        </authorList>
    </citation>
    <scope>NUCLEOTIDE SEQUENCE [LARGE SCALE GENOMIC DNA]</scope>
    <source>
        <strain evidence="7 8">DSM 45771</strain>
    </source>
</reference>
<protein>
    <submittedName>
        <fullName evidence="7">Putative peptidoglycan binding protein</fullName>
    </submittedName>
</protein>